<reference evidence="7 8" key="1">
    <citation type="submission" date="2019-10" db="EMBL/GenBank/DDBJ databases">
        <title>Georgenia wutianyii sp. nov. and Georgenia yuyongxinii sp. nov. isolated from plateau pika (Ochotona curzoniae) in the Qinghai-Tibet plateau of China.</title>
        <authorList>
            <person name="Tian Z."/>
        </authorList>
    </citation>
    <scope>NUCLEOTIDE SEQUENCE [LARGE SCALE GENOMIC DNA]</scope>
    <source>
        <strain evidence="7 8">JCM 15130</strain>
    </source>
</reference>
<evidence type="ECO:0000313" key="8">
    <source>
        <dbReference type="Proteomes" id="UP000429644"/>
    </source>
</evidence>
<dbReference type="InterPro" id="IPR013783">
    <property type="entry name" value="Ig-like_fold"/>
</dbReference>
<comment type="caution">
    <text evidence="7">The sequence shown here is derived from an EMBL/GenBank/DDBJ whole genome shotgun (WGS) entry which is preliminary data.</text>
</comment>
<dbReference type="SUPFAM" id="SSF49785">
    <property type="entry name" value="Galactose-binding domain-like"/>
    <property type="match status" value="1"/>
</dbReference>
<evidence type="ECO:0000313" key="7">
    <source>
        <dbReference type="EMBL" id="MPV89204.1"/>
    </source>
</evidence>
<keyword evidence="3" id="KW-0326">Glycosidase</keyword>
<evidence type="ECO:0000259" key="5">
    <source>
        <dbReference type="Pfam" id="PF00703"/>
    </source>
</evidence>
<feature type="compositionally biased region" description="Basic residues" evidence="4">
    <location>
        <begin position="538"/>
        <end position="548"/>
    </location>
</feature>
<dbReference type="SUPFAM" id="SSF49303">
    <property type="entry name" value="beta-Galactosidase/glucuronidase domain"/>
    <property type="match status" value="1"/>
</dbReference>
<dbReference type="InterPro" id="IPR036156">
    <property type="entry name" value="Beta-gal/glucu_dom_sf"/>
</dbReference>
<keyword evidence="8" id="KW-1185">Reference proteome</keyword>
<accession>A0A7J9UZT6</accession>
<dbReference type="InterPro" id="IPR006102">
    <property type="entry name" value="Ig-like_GH2"/>
</dbReference>
<dbReference type="GO" id="GO:0004553">
    <property type="term" value="F:hydrolase activity, hydrolyzing O-glycosyl compounds"/>
    <property type="evidence" value="ECO:0007669"/>
    <property type="project" value="InterPro"/>
</dbReference>
<dbReference type="PANTHER" id="PTHR42732">
    <property type="entry name" value="BETA-GALACTOSIDASE"/>
    <property type="match status" value="1"/>
</dbReference>
<feature type="non-terminal residue" evidence="7">
    <location>
        <position position="1"/>
    </location>
</feature>
<name>A0A7J9UZT6_9MICO</name>
<dbReference type="Gene3D" id="2.60.40.10">
    <property type="entry name" value="Immunoglobulins"/>
    <property type="match status" value="1"/>
</dbReference>
<protein>
    <recommendedName>
        <fullName evidence="9">Glycoside hydrolase family 2</fullName>
    </recommendedName>
</protein>
<feature type="domain" description="Glycoside hydrolase family 2 immunoglobulin-like beta-sandwich" evidence="5">
    <location>
        <begin position="191"/>
        <end position="291"/>
    </location>
</feature>
<dbReference type="SUPFAM" id="SSF51445">
    <property type="entry name" value="(Trans)glycosidases"/>
    <property type="match status" value="1"/>
</dbReference>
<dbReference type="Gene3D" id="3.20.20.80">
    <property type="entry name" value="Glycosidases"/>
    <property type="match status" value="1"/>
</dbReference>
<dbReference type="Gene3D" id="2.60.120.260">
    <property type="entry name" value="Galactose-binding domain-like"/>
    <property type="match status" value="1"/>
</dbReference>
<dbReference type="AlphaFoldDB" id="A0A7J9UZT6"/>
<evidence type="ECO:0000256" key="3">
    <source>
        <dbReference type="ARBA" id="ARBA00023295"/>
    </source>
</evidence>
<keyword evidence="2" id="KW-0378">Hydrolase</keyword>
<dbReference type="InterPro" id="IPR017853">
    <property type="entry name" value="GH"/>
</dbReference>
<feature type="domain" description="Glycoside hydrolase family 2 catalytic" evidence="6">
    <location>
        <begin position="331"/>
        <end position="447"/>
    </location>
</feature>
<evidence type="ECO:0000256" key="4">
    <source>
        <dbReference type="SAM" id="MobiDB-lite"/>
    </source>
</evidence>
<gene>
    <name evidence="7" type="ORF">GB882_11045</name>
</gene>
<dbReference type="Proteomes" id="UP000429644">
    <property type="component" value="Unassembled WGS sequence"/>
</dbReference>
<sequence>VLSGLTAGRAESVLAQPASAQNRRPPHAIRRRARRLLDEGWLFARDDGDAAHHHAAIAWRPAPVPHLDAGHTTGGAATPIWYRRNLRMPETWRGRRLFLHFEGAGDVAEVYVDGVRAGGHAGGATAFSLDVTEPLRLRAPGAEATVTVRVAAPAQPGPAVHRVGLHRNVWFVATEEVHLDLLDSPGVQVETADLDAARALVRVRGRVVNDADTATTARVRSRVLDAGGVVVADAQSEVALAARATARFELELPAIAHPHLWSTETPYLYRVSTVVDSGHGRDRVDVPLGLRHLAADATGFRLNGAPYRLAPTGLHEGAMGRHPHSDAARIQGLRTLKGMGVNVVRMPHDAQSATVLEAADELGLLVWQELPPVRRATLTGSFAADHLGSVREMVRQRSSHPSVAVWGTSDELALPGIGPAPQPGDLTHEMVRLGDELVRAEDPSRPTASAGADPVAGPAGWVAALYQAWTLSRLYPSLALPYAKQPGRPARATHTASVGDSANGVPGPETLVLAGSPGSDRPGDRGAEPGLRPVGRIRAARKLHRRSA</sequence>
<evidence type="ECO:0000259" key="6">
    <source>
        <dbReference type="Pfam" id="PF02836"/>
    </source>
</evidence>
<evidence type="ECO:0008006" key="9">
    <source>
        <dbReference type="Google" id="ProtNLM"/>
    </source>
</evidence>
<dbReference type="InterPro" id="IPR051913">
    <property type="entry name" value="GH2_Domain-Containing"/>
</dbReference>
<dbReference type="GO" id="GO:0005975">
    <property type="term" value="P:carbohydrate metabolic process"/>
    <property type="evidence" value="ECO:0007669"/>
    <property type="project" value="InterPro"/>
</dbReference>
<feature type="region of interest" description="Disordered" evidence="4">
    <location>
        <begin position="485"/>
        <end position="548"/>
    </location>
</feature>
<organism evidence="7 8">
    <name type="scientific">Georgenia ruanii</name>
    <dbReference type="NCBI Taxonomy" id="348442"/>
    <lineage>
        <taxon>Bacteria</taxon>
        <taxon>Bacillati</taxon>
        <taxon>Actinomycetota</taxon>
        <taxon>Actinomycetes</taxon>
        <taxon>Micrococcales</taxon>
        <taxon>Bogoriellaceae</taxon>
        <taxon>Georgenia</taxon>
    </lineage>
</organism>
<dbReference type="PANTHER" id="PTHR42732:SF1">
    <property type="entry name" value="BETA-MANNOSIDASE"/>
    <property type="match status" value="1"/>
</dbReference>
<proteinExistence type="inferred from homology"/>
<evidence type="ECO:0000256" key="2">
    <source>
        <dbReference type="ARBA" id="ARBA00022801"/>
    </source>
</evidence>
<dbReference type="Pfam" id="PF00703">
    <property type="entry name" value="Glyco_hydro_2"/>
    <property type="match status" value="1"/>
</dbReference>
<comment type="similarity">
    <text evidence="1">Belongs to the glycosyl hydrolase 2 family.</text>
</comment>
<dbReference type="InterPro" id="IPR008979">
    <property type="entry name" value="Galactose-bd-like_sf"/>
</dbReference>
<dbReference type="Pfam" id="PF02836">
    <property type="entry name" value="Glyco_hydro_2_C"/>
    <property type="match status" value="1"/>
</dbReference>
<evidence type="ECO:0000256" key="1">
    <source>
        <dbReference type="ARBA" id="ARBA00007401"/>
    </source>
</evidence>
<dbReference type="EMBL" id="WHPD01002382">
    <property type="protein sequence ID" value="MPV89204.1"/>
    <property type="molecule type" value="Genomic_DNA"/>
</dbReference>
<dbReference type="InterPro" id="IPR006103">
    <property type="entry name" value="Glyco_hydro_2_cat"/>
</dbReference>